<gene>
    <name evidence="3" type="ORF">ACHAWU_004617</name>
</gene>
<reference evidence="3 4" key="1">
    <citation type="submission" date="2024-10" db="EMBL/GenBank/DDBJ databases">
        <title>Updated reference genomes for cyclostephanoid diatoms.</title>
        <authorList>
            <person name="Roberts W.R."/>
            <person name="Alverson A.J."/>
        </authorList>
    </citation>
    <scope>NUCLEOTIDE SEQUENCE [LARGE SCALE GENOMIC DNA]</scope>
    <source>
        <strain evidence="3 4">AJA232-27</strain>
    </source>
</reference>
<dbReference type="PANTHER" id="PTHR43569:SF2">
    <property type="entry name" value="AMIDOHYDROLASE-RELATED DOMAIN-CONTAINING PROTEIN"/>
    <property type="match status" value="1"/>
</dbReference>
<dbReference type="AlphaFoldDB" id="A0ABD3M9I4"/>
<dbReference type="InterPro" id="IPR052350">
    <property type="entry name" value="Metallo-dep_Lactonases"/>
</dbReference>
<dbReference type="InterPro" id="IPR006680">
    <property type="entry name" value="Amidohydro-rel"/>
</dbReference>
<dbReference type="SUPFAM" id="SSF51556">
    <property type="entry name" value="Metallo-dependent hydrolases"/>
    <property type="match status" value="1"/>
</dbReference>
<dbReference type="PANTHER" id="PTHR43569">
    <property type="entry name" value="AMIDOHYDROLASE"/>
    <property type="match status" value="1"/>
</dbReference>
<accession>A0ABD3M9I4</accession>
<sequence>MSSTPFPREVVDSHHHFIDTANTTFQSFLRSAAGCDITHLPEDYTRDVIDPLSKLGVRFNSSVHVEAMPDSGIQEVAWVEDMAAAGRCNYVRAYVASCDLTQDNVEEELQNLIQLSPSKLRGIRWILDCVGKYEGGTTATHVATSRHDGIDYLKSDRFKRGTALLEKHNLSFDLQCAPIQLVESAAALFSNYPTMKVCIDHMGKPRMVLGNDFLEDGATINPNVIPNEQELRIWRKGMKSMAALPNVYVKLSMMGYAIPGWIRTNERRAVLKSLVRETVAIFGANRCMVAWNWHVNGAVSDADNLSKVGPDAVELLNTFIWFFEGYSEADKERLFAGTAKEFYRLEESACQLHRNDSQQKRCNWMQ</sequence>
<comment type="caution">
    <text evidence="3">The sequence shown here is derived from an EMBL/GenBank/DDBJ whole genome shotgun (WGS) entry which is preliminary data.</text>
</comment>
<feature type="domain" description="Amidohydrolase-related" evidence="2">
    <location>
        <begin position="11"/>
        <end position="345"/>
    </location>
</feature>
<evidence type="ECO:0000313" key="4">
    <source>
        <dbReference type="Proteomes" id="UP001530293"/>
    </source>
</evidence>
<dbReference type="InterPro" id="IPR032466">
    <property type="entry name" value="Metal_Hydrolase"/>
</dbReference>
<evidence type="ECO:0000259" key="2">
    <source>
        <dbReference type="Pfam" id="PF04909"/>
    </source>
</evidence>
<protein>
    <recommendedName>
        <fullName evidence="2">Amidohydrolase-related domain-containing protein</fullName>
    </recommendedName>
</protein>
<dbReference type="Gene3D" id="3.20.20.140">
    <property type="entry name" value="Metal-dependent hydrolases"/>
    <property type="match status" value="1"/>
</dbReference>
<evidence type="ECO:0000313" key="3">
    <source>
        <dbReference type="EMBL" id="KAL3757185.1"/>
    </source>
</evidence>
<proteinExistence type="inferred from homology"/>
<name>A0ABD3M9I4_9STRA</name>
<dbReference type="Proteomes" id="UP001530293">
    <property type="component" value="Unassembled WGS sequence"/>
</dbReference>
<comment type="similarity">
    <text evidence="1">Belongs to the metallo-dependent hydrolases superfamily.</text>
</comment>
<evidence type="ECO:0000256" key="1">
    <source>
        <dbReference type="ARBA" id="ARBA00038310"/>
    </source>
</evidence>
<dbReference type="Pfam" id="PF04909">
    <property type="entry name" value="Amidohydro_2"/>
    <property type="match status" value="1"/>
</dbReference>
<dbReference type="EMBL" id="JALLBG020000272">
    <property type="protein sequence ID" value="KAL3757185.1"/>
    <property type="molecule type" value="Genomic_DNA"/>
</dbReference>
<keyword evidence="4" id="KW-1185">Reference proteome</keyword>
<organism evidence="3 4">
    <name type="scientific">Discostella pseudostelligera</name>
    <dbReference type="NCBI Taxonomy" id="259834"/>
    <lineage>
        <taxon>Eukaryota</taxon>
        <taxon>Sar</taxon>
        <taxon>Stramenopiles</taxon>
        <taxon>Ochrophyta</taxon>
        <taxon>Bacillariophyta</taxon>
        <taxon>Coscinodiscophyceae</taxon>
        <taxon>Thalassiosirophycidae</taxon>
        <taxon>Stephanodiscales</taxon>
        <taxon>Stephanodiscaceae</taxon>
        <taxon>Discostella</taxon>
    </lineage>
</organism>